<organism evidence="1 2">
    <name type="scientific">Mauremys mutica</name>
    <name type="common">yellowpond turtle</name>
    <dbReference type="NCBI Taxonomy" id="74926"/>
    <lineage>
        <taxon>Eukaryota</taxon>
        <taxon>Metazoa</taxon>
        <taxon>Chordata</taxon>
        <taxon>Craniata</taxon>
        <taxon>Vertebrata</taxon>
        <taxon>Euteleostomi</taxon>
        <taxon>Archelosauria</taxon>
        <taxon>Testudinata</taxon>
        <taxon>Testudines</taxon>
        <taxon>Cryptodira</taxon>
        <taxon>Durocryptodira</taxon>
        <taxon>Testudinoidea</taxon>
        <taxon>Geoemydidae</taxon>
        <taxon>Geoemydinae</taxon>
        <taxon>Mauremys</taxon>
    </lineage>
</organism>
<dbReference type="AlphaFoldDB" id="A0A9D4AYY6"/>
<protein>
    <submittedName>
        <fullName evidence="1">Uncharacterized protein</fullName>
    </submittedName>
</protein>
<dbReference type="EMBL" id="JAHDVG010000468">
    <property type="protein sequence ID" value="KAH1181737.1"/>
    <property type="molecule type" value="Genomic_DNA"/>
</dbReference>
<dbReference type="Proteomes" id="UP000827986">
    <property type="component" value="Unassembled WGS sequence"/>
</dbReference>
<keyword evidence="2" id="KW-1185">Reference proteome</keyword>
<accession>A0A9D4AYY6</accession>
<reference evidence="1" key="1">
    <citation type="submission" date="2021-09" db="EMBL/GenBank/DDBJ databases">
        <title>The genome of Mauremys mutica provides insights into the evolution of semi-aquatic lifestyle.</title>
        <authorList>
            <person name="Gong S."/>
            <person name="Gao Y."/>
        </authorList>
    </citation>
    <scope>NUCLEOTIDE SEQUENCE</scope>
    <source>
        <strain evidence="1">MM-2020</strain>
        <tissue evidence="1">Muscle</tissue>
    </source>
</reference>
<sequence>MLELCLRPPLPPKWRPTRLVVTPVGRLGELGPCLRPGSPCPLVKVASNTSLCIGCPVQACLEGAKAGLVRFIYVFKHSSVHGEHRTHQPVAMRQVLSCQSQYGSLTCWLGFPWAHLEHVHPCGGPACQGVLETGDNFLLSSRSGMYRGRVRDKRPAKEMHEAC</sequence>
<proteinExistence type="predicted"/>
<gene>
    <name evidence="1" type="ORF">KIL84_005463</name>
</gene>
<name>A0A9D4AYY6_9SAUR</name>
<evidence type="ECO:0000313" key="2">
    <source>
        <dbReference type="Proteomes" id="UP000827986"/>
    </source>
</evidence>
<comment type="caution">
    <text evidence="1">The sequence shown here is derived from an EMBL/GenBank/DDBJ whole genome shotgun (WGS) entry which is preliminary data.</text>
</comment>
<evidence type="ECO:0000313" key="1">
    <source>
        <dbReference type="EMBL" id="KAH1181737.1"/>
    </source>
</evidence>